<sequence length="116" mass="12480">MPMRLLVETVLDLTRGDLGALDAAGQRRRVDTDGHRDRGVVNRDARQRTRVVDVGEGLTDGDLLDTGDGDDVSGTRHLGGDALEALGLEQFGDLHGLGRAVGTRPRDLLALTQARR</sequence>
<evidence type="ECO:0000313" key="2">
    <source>
        <dbReference type="Proteomes" id="UP001157125"/>
    </source>
</evidence>
<dbReference type="EMBL" id="BSUN01000001">
    <property type="protein sequence ID" value="GMA34887.1"/>
    <property type="molecule type" value="Genomic_DNA"/>
</dbReference>
<evidence type="ECO:0000313" key="1">
    <source>
        <dbReference type="EMBL" id="GMA34887.1"/>
    </source>
</evidence>
<protein>
    <submittedName>
        <fullName evidence="1">Uncharacterized protein</fullName>
    </submittedName>
</protein>
<gene>
    <name evidence="1" type="ORF">GCM10025876_10910</name>
</gene>
<organism evidence="1 2">
    <name type="scientific">Demequina litorisediminis</name>
    <dbReference type="NCBI Taxonomy" id="1849022"/>
    <lineage>
        <taxon>Bacteria</taxon>
        <taxon>Bacillati</taxon>
        <taxon>Actinomycetota</taxon>
        <taxon>Actinomycetes</taxon>
        <taxon>Micrococcales</taxon>
        <taxon>Demequinaceae</taxon>
        <taxon>Demequina</taxon>
    </lineage>
</organism>
<keyword evidence="2" id="KW-1185">Reference proteome</keyword>
<accession>A0ABQ6IAK8</accession>
<dbReference type="Proteomes" id="UP001157125">
    <property type="component" value="Unassembled WGS sequence"/>
</dbReference>
<name>A0ABQ6IAK8_9MICO</name>
<comment type="caution">
    <text evidence="1">The sequence shown here is derived from an EMBL/GenBank/DDBJ whole genome shotgun (WGS) entry which is preliminary data.</text>
</comment>
<proteinExistence type="predicted"/>
<reference evidence="2" key="1">
    <citation type="journal article" date="2019" name="Int. J. Syst. Evol. Microbiol.">
        <title>The Global Catalogue of Microorganisms (GCM) 10K type strain sequencing project: providing services to taxonomists for standard genome sequencing and annotation.</title>
        <authorList>
            <consortium name="The Broad Institute Genomics Platform"/>
            <consortium name="The Broad Institute Genome Sequencing Center for Infectious Disease"/>
            <person name="Wu L."/>
            <person name="Ma J."/>
        </authorList>
    </citation>
    <scope>NUCLEOTIDE SEQUENCE [LARGE SCALE GENOMIC DNA]</scope>
    <source>
        <strain evidence="2">NBRC 112299</strain>
    </source>
</reference>